<name>V4B8C9_LOTGI</name>
<feature type="region of interest" description="Disordered" evidence="4">
    <location>
        <begin position="139"/>
        <end position="167"/>
    </location>
</feature>
<keyword evidence="3" id="KW-0106">Calcium</keyword>
<dbReference type="InterPro" id="IPR057461">
    <property type="entry name" value="CAYP2_PH"/>
</dbReference>
<accession>V4B8C9</accession>
<organism evidence="6 7">
    <name type="scientific">Lottia gigantea</name>
    <name type="common">Giant owl limpet</name>
    <dbReference type="NCBI Taxonomy" id="225164"/>
    <lineage>
        <taxon>Eukaryota</taxon>
        <taxon>Metazoa</taxon>
        <taxon>Spiralia</taxon>
        <taxon>Lophotrochozoa</taxon>
        <taxon>Mollusca</taxon>
        <taxon>Gastropoda</taxon>
        <taxon>Patellogastropoda</taxon>
        <taxon>Lottioidea</taxon>
        <taxon>Lottiidae</taxon>
        <taxon>Lottia</taxon>
    </lineage>
</organism>
<dbReference type="Proteomes" id="UP000030746">
    <property type="component" value="Unassembled WGS sequence"/>
</dbReference>
<evidence type="ECO:0000259" key="5">
    <source>
        <dbReference type="Pfam" id="PF25348"/>
    </source>
</evidence>
<keyword evidence="1" id="KW-0479">Metal-binding</keyword>
<dbReference type="OMA" id="ESAWLIM"/>
<evidence type="ECO:0000256" key="4">
    <source>
        <dbReference type="SAM" id="MobiDB-lite"/>
    </source>
</evidence>
<keyword evidence="7" id="KW-1185">Reference proteome</keyword>
<feature type="compositionally biased region" description="Polar residues" evidence="4">
    <location>
        <begin position="46"/>
        <end position="58"/>
    </location>
</feature>
<dbReference type="InterPro" id="IPR011992">
    <property type="entry name" value="EF-hand-dom_pair"/>
</dbReference>
<dbReference type="GeneID" id="20250030"/>
<evidence type="ECO:0000256" key="2">
    <source>
        <dbReference type="ARBA" id="ARBA00022737"/>
    </source>
</evidence>
<dbReference type="PANTHER" id="PTHR34524">
    <property type="entry name" value="CALCYPHOSIN"/>
    <property type="match status" value="1"/>
</dbReference>
<sequence>MDFVLHGNPTPRVDQRQLLGSARSRPNSAQPVTRRNPITGEEIQDVITTPRIQQPTTNQKHYQQLTAQKQYSKPKGVPGLDLKYLREENEKKVPVDIYDYCLDTPDTASTASWGSARPVQHNHRQPVKPVHVAVRPNDVPGLSLNNNARPPSARHKPPPAQKPTAWDRQAVPDGIEAPSARHQQLYQQYTDEMKLAYKNKQRLLDEEVITRQVDDVKKQYPRQPHHVTADAGDMLADDDTDIVDVKSKWTKARYTKAQLLKKLDAEGMNDQYKNQKLEETVMIDQLSRAVISDPEQNEKLSSRLYSASYRGRGSHRHLHDSKISTRTTATENLLSKRVRFGARILTRNGHDALRQLTGFFFNVNNTLTIYEFKQFGKSAKAIPFINRGTYHHIKGPLKGEVYALTDIYPGGDILISTEGHQTLPQSIASQSEVIFRVTDLDEKEKCSLLLHGIRPGEKETVYAELHVRSREDQENKIILENLQETVQILIKKRGVKTVTGLGRHYRQLDKTGTGWLDQYDLERGLQKFHIQIDQQTLNIIFEILDPEYNGGLDYCHYMRSVLGEMNEFRKSFVRKAFSKLDSGKKGMIELCDIKKFFNLNAPPAPHAEDSSAIHVFLDNVRQSPKQEQVSFREFEEFYEGISVSLESDEEFLNILGNTWNI</sequence>
<evidence type="ECO:0000256" key="3">
    <source>
        <dbReference type="ARBA" id="ARBA00022837"/>
    </source>
</evidence>
<evidence type="ECO:0000313" key="6">
    <source>
        <dbReference type="EMBL" id="ESO84979.1"/>
    </source>
</evidence>
<dbReference type="Pfam" id="PF25348">
    <property type="entry name" value="PH_CAYP2"/>
    <property type="match status" value="1"/>
</dbReference>
<reference evidence="6 7" key="1">
    <citation type="journal article" date="2013" name="Nature">
        <title>Insights into bilaterian evolution from three spiralian genomes.</title>
        <authorList>
            <person name="Simakov O."/>
            <person name="Marletaz F."/>
            <person name="Cho S.J."/>
            <person name="Edsinger-Gonzales E."/>
            <person name="Havlak P."/>
            <person name="Hellsten U."/>
            <person name="Kuo D.H."/>
            <person name="Larsson T."/>
            <person name="Lv J."/>
            <person name="Arendt D."/>
            <person name="Savage R."/>
            <person name="Osoegawa K."/>
            <person name="de Jong P."/>
            <person name="Grimwood J."/>
            <person name="Chapman J.A."/>
            <person name="Shapiro H."/>
            <person name="Aerts A."/>
            <person name="Otillar R.P."/>
            <person name="Terry A.Y."/>
            <person name="Boore J.L."/>
            <person name="Grigoriev I.V."/>
            <person name="Lindberg D.R."/>
            <person name="Seaver E.C."/>
            <person name="Weisblat D.A."/>
            <person name="Putnam N.H."/>
            <person name="Rokhsar D.S."/>
        </authorList>
    </citation>
    <scope>NUCLEOTIDE SEQUENCE [LARGE SCALE GENOMIC DNA]</scope>
</reference>
<protein>
    <recommendedName>
        <fullName evidence="5">Calcyphosin-2 PH domain-containing protein</fullName>
    </recommendedName>
</protein>
<dbReference type="STRING" id="225164.V4B8C9"/>
<dbReference type="InterPro" id="IPR051581">
    <property type="entry name" value="Ca-bind"/>
</dbReference>
<dbReference type="EMBL" id="KB203357">
    <property type="protein sequence ID" value="ESO84979.1"/>
    <property type="molecule type" value="Genomic_DNA"/>
</dbReference>
<dbReference type="CTD" id="20250030"/>
<dbReference type="SUPFAM" id="SSF47473">
    <property type="entry name" value="EF-hand"/>
    <property type="match status" value="1"/>
</dbReference>
<dbReference type="RefSeq" id="XP_009064365.1">
    <property type="nucleotide sequence ID" value="XM_009066117.1"/>
</dbReference>
<evidence type="ECO:0000313" key="7">
    <source>
        <dbReference type="Proteomes" id="UP000030746"/>
    </source>
</evidence>
<gene>
    <name evidence="6" type="ORF">LOTGIDRAFT_236023</name>
</gene>
<dbReference type="KEGG" id="lgi:LOTGIDRAFT_236023"/>
<feature type="compositionally biased region" description="Polar residues" evidence="4">
    <location>
        <begin position="24"/>
        <end position="33"/>
    </location>
</feature>
<keyword evidence="2" id="KW-0677">Repeat</keyword>
<dbReference type="PANTHER" id="PTHR34524:SF15">
    <property type="entry name" value="EF-HAND DOMAIN-CONTAINING PROTEIN"/>
    <property type="match status" value="1"/>
</dbReference>
<dbReference type="HOGENOM" id="CLU_036726_3_0_1"/>
<feature type="domain" description="Calcyphosin-2 PH" evidence="5">
    <location>
        <begin position="352"/>
        <end position="426"/>
    </location>
</feature>
<dbReference type="OrthoDB" id="6280085at2759"/>
<evidence type="ECO:0000256" key="1">
    <source>
        <dbReference type="ARBA" id="ARBA00022723"/>
    </source>
</evidence>
<dbReference type="Gene3D" id="1.10.238.10">
    <property type="entry name" value="EF-hand"/>
    <property type="match status" value="2"/>
</dbReference>
<dbReference type="AlphaFoldDB" id="V4B8C9"/>
<proteinExistence type="predicted"/>
<dbReference type="GO" id="GO:0046872">
    <property type="term" value="F:metal ion binding"/>
    <property type="evidence" value="ECO:0007669"/>
    <property type="project" value="UniProtKB-KW"/>
</dbReference>
<feature type="region of interest" description="Disordered" evidence="4">
    <location>
        <begin position="1"/>
        <end position="58"/>
    </location>
</feature>